<dbReference type="SMART" id="SM00387">
    <property type="entry name" value="HATPase_c"/>
    <property type="match status" value="1"/>
</dbReference>
<dbReference type="InterPro" id="IPR005467">
    <property type="entry name" value="His_kinase_dom"/>
</dbReference>
<protein>
    <recommendedName>
        <fullName evidence="2">histidine kinase</fullName>
        <ecNumber evidence="2">2.7.13.3</ecNumber>
    </recommendedName>
</protein>
<dbReference type="AlphaFoldDB" id="A0A173MQ93"/>
<keyword evidence="9" id="KW-1185">Reference proteome</keyword>
<evidence type="ECO:0000313" key="8">
    <source>
        <dbReference type="EMBL" id="SIS76019.1"/>
    </source>
</evidence>
<dbReference type="CDD" id="cd00075">
    <property type="entry name" value="HATPase"/>
    <property type="match status" value="1"/>
</dbReference>
<proteinExistence type="predicted"/>
<dbReference type="PRINTS" id="PR00344">
    <property type="entry name" value="BCTRLSENSOR"/>
</dbReference>
<dbReference type="CDD" id="cd00082">
    <property type="entry name" value="HisKA"/>
    <property type="match status" value="1"/>
</dbReference>
<keyword evidence="3" id="KW-0597">Phosphoprotein</keyword>
<dbReference type="PANTHER" id="PTHR43547">
    <property type="entry name" value="TWO-COMPONENT HISTIDINE KINASE"/>
    <property type="match status" value="1"/>
</dbReference>
<dbReference type="SUPFAM" id="SSF55874">
    <property type="entry name" value="ATPase domain of HSP90 chaperone/DNA topoisomerase II/histidine kinase"/>
    <property type="match status" value="1"/>
</dbReference>
<organism evidence="8 9">
    <name type="scientific">Filimonas lacunae</name>
    <dbReference type="NCBI Taxonomy" id="477680"/>
    <lineage>
        <taxon>Bacteria</taxon>
        <taxon>Pseudomonadati</taxon>
        <taxon>Bacteroidota</taxon>
        <taxon>Chitinophagia</taxon>
        <taxon>Chitinophagales</taxon>
        <taxon>Chitinophagaceae</taxon>
        <taxon>Filimonas</taxon>
    </lineage>
</organism>
<dbReference type="InterPro" id="IPR003661">
    <property type="entry name" value="HisK_dim/P_dom"/>
</dbReference>
<dbReference type="STRING" id="477680.SAMN05421788_1011054"/>
<comment type="catalytic activity">
    <reaction evidence="1">
        <text>ATP + protein L-histidine = ADP + protein N-phospho-L-histidine.</text>
        <dbReference type="EC" id="2.7.13.3"/>
    </reaction>
</comment>
<sequence>MNRLHLSRVLMAGTIILIAAFQCYWLVKVYKEEYNTLQRKTDILLKDAIQQIQAERMKGLPASLRPENIEKIEIVSDDKNNVHSNNKAIITTRSSAGADINKGGGFKHDSVKVLHWSKRMGNGSDSMMDFPPPPPFFNIAIAKVVDSLQNKAKGKDTQNVRSFILELNKLDDSIPIAKLDSHYTRILQKENIYLAFQLKTASLPNRRAAMDSVPKSDKLTTRFAMQGFNASIGYYAVFENPFSYISKKLLIPFCVSIMLIGFTIISFVFVYRNMLAQQRLADMKNEFISNITHELKTPVATVNVAIEALRNFNALEDTVRTKEYLDISAIELQRLSLLIDKVLRLSMFENHNVSLRLESVDIVTLTQEVLTSMRLQLEKAKATVHFNPEQSILPMQADRLHFTSVIYNLLDNAIKYSPANPVIDIQLLTDNQSTVFTVKDNGIGIPAAYKHKLFEKFFRVPDNDRHNTRGYGLGLSYVAHIIRLHKGTIEVNSEEGKGSTFIIKLPLVHE</sequence>
<evidence type="ECO:0000256" key="3">
    <source>
        <dbReference type="ARBA" id="ARBA00022553"/>
    </source>
</evidence>
<dbReference type="Gene3D" id="3.30.565.10">
    <property type="entry name" value="Histidine kinase-like ATPase, C-terminal domain"/>
    <property type="match status" value="1"/>
</dbReference>
<feature type="transmembrane region" description="Helical" evidence="6">
    <location>
        <begin position="6"/>
        <end position="27"/>
    </location>
</feature>
<dbReference type="InterPro" id="IPR036890">
    <property type="entry name" value="HATPase_C_sf"/>
</dbReference>
<evidence type="ECO:0000259" key="7">
    <source>
        <dbReference type="PROSITE" id="PS50109"/>
    </source>
</evidence>
<dbReference type="EC" id="2.7.13.3" evidence="2"/>
<evidence type="ECO:0000256" key="4">
    <source>
        <dbReference type="ARBA" id="ARBA00022679"/>
    </source>
</evidence>
<evidence type="ECO:0000256" key="2">
    <source>
        <dbReference type="ARBA" id="ARBA00012438"/>
    </source>
</evidence>
<dbReference type="SMART" id="SM00388">
    <property type="entry name" value="HisKA"/>
    <property type="match status" value="1"/>
</dbReference>
<evidence type="ECO:0000256" key="1">
    <source>
        <dbReference type="ARBA" id="ARBA00000085"/>
    </source>
</evidence>
<dbReference type="Pfam" id="PF00512">
    <property type="entry name" value="HisKA"/>
    <property type="match status" value="1"/>
</dbReference>
<name>A0A173MQ93_9BACT</name>
<evidence type="ECO:0000256" key="6">
    <source>
        <dbReference type="SAM" id="Phobius"/>
    </source>
</evidence>
<keyword evidence="4" id="KW-0808">Transferase</keyword>
<dbReference type="PANTHER" id="PTHR43547:SF2">
    <property type="entry name" value="HYBRID SIGNAL TRANSDUCTION HISTIDINE KINASE C"/>
    <property type="match status" value="1"/>
</dbReference>
<dbReference type="SUPFAM" id="SSF47384">
    <property type="entry name" value="Homodimeric domain of signal transducing histidine kinase"/>
    <property type="match status" value="1"/>
</dbReference>
<dbReference type="InterPro" id="IPR003594">
    <property type="entry name" value="HATPase_dom"/>
</dbReference>
<feature type="domain" description="Histidine kinase" evidence="7">
    <location>
        <begin position="290"/>
        <end position="509"/>
    </location>
</feature>
<dbReference type="Gene3D" id="1.10.287.130">
    <property type="match status" value="1"/>
</dbReference>
<accession>A0A173MQ93</accession>
<keyword evidence="5 8" id="KW-0418">Kinase</keyword>
<dbReference type="RefSeq" id="WP_076376337.1">
    <property type="nucleotide sequence ID" value="NZ_AP017422.1"/>
</dbReference>
<dbReference type="Proteomes" id="UP000186917">
    <property type="component" value="Unassembled WGS sequence"/>
</dbReference>
<gene>
    <name evidence="8" type="ORF">SAMN05421788_1011054</name>
</gene>
<reference evidence="9" key="1">
    <citation type="submission" date="2017-01" db="EMBL/GenBank/DDBJ databases">
        <authorList>
            <person name="Varghese N."/>
            <person name="Submissions S."/>
        </authorList>
    </citation>
    <scope>NUCLEOTIDE SEQUENCE [LARGE SCALE GENOMIC DNA]</scope>
    <source>
        <strain evidence="9">DSM 21054</strain>
    </source>
</reference>
<dbReference type="InterPro" id="IPR004358">
    <property type="entry name" value="Sig_transdc_His_kin-like_C"/>
</dbReference>
<dbReference type="OrthoDB" id="9804645at2"/>
<evidence type="ECO:0000256" key="5">
    <source>
        <dbReference type="ARBA" id="ARBA00022777"/>
    </source>
</evidence>
<keyword evidence="6" id="KW-0472">Membrane</keyword>
<evidence type="ECO:0000313" key="9">
    <source>
        <dbReference type="Proteomes" id="UP000186917"/>
    </source>
</evidence>
<dbReference type="GO" id="GO:0000155">
    <property type="term" value="F:phosphorelay sensor kinase activity"/>
    <property type="evidence" value="ECO:0007669"/>
    <property type="project" value="InterPro"/>
</dbReference>
<dbReference type="FunFam" id="3.30.565.10:FF:000006">
    <property type="entry name" value="Sensor histidine kinase WalK"/>
    <property type="match status" value="1"/>
</dbReference>
<dbReference type="InterPro" id="IPR036097">
    <property type="entry name" value="HisK_dim/P_sf"/>
</dbReference>
<dbReference type="KEGG" id="fln:FLA_5670"/>
<feature type="transmembrane region" description="Helical" evidence="6">
    <location>
        <begin position="249"/>
        <end position="271"/>
    </location>
</feature>
<dbReference type="EMBL" id="FTOR01000001">
    <property type="protein sequence ID" value="SIS76019.1"/>
    <property type="molecule type" value="Genomic_DNA"/>
</dbReference>
<keyword evidence="6" id="KW-1133">Transmembrane helix</keyword>
<dbReference type="Pfam" id="PF02518">
    <property type="entry name" value="HATPase_c"/>
    <property type="match status" value="1"/>
</dbReference>
<dbReference type="PROSITE" id="PS50109">
    <property type="entry name" value="HIS_KIN"/>
    <property type="match status" value="1"/>
</dbReference>
<keyword evidence="6" id="KW-0812">Transmembrane</keyword>